<dbReference type="InParanoid" id="A0A061E252"/>
<name>A0A061E252_THECC</name>
<accession>A0A061E252</accession>
<dbReference type="Gramene" id="EOX98662">
    <property type="protein sequence ID" value="EOX98662"/>
    <property type="gene ID" value="TCM_007369"/>
</dbReference>
<gene>
    <name evidence="1" type="ORF">TCM_007369</name>
</gene>
<dbReference type="Proteomes" id="UP000026915">
    <property type="component" value="Chromosome 2"/>
</dbReference>
<dbReference type="AlphaFoldDB" id="A0A061E252"/>
<protein>
    <submittedName>
        <fullName evidence="1">Uncharacterized protein</fullName>
    </submittedName>
</protein>
<dbReference type="HOGENOM" id="CLU_2241513_0_0_1"/>
<evidence type="ECO:0000313" key="1">
    <source>
        <dbReference type="EMBL" id="EOX98662.1"/>
    </source>
</evidence>
<organism evidence="1 2">
    <name type="scientific">Theobroma cacao</name>
    <name type="common">Cacao</name>
    <name type="synonym">Cocoa</name>
    <dbReference type="NCBI Taxonomy" id="3641"/>
    <lineage>
        <taxon>Eukaryota</taxon>
        <taxon>Viridiplantae</taxon>
        <taxon>Streptophyta</taxon>
        <taxon>Embryophyta</taxon>
        <taxon>Tracheophyta</taxon>
        <taxon>Spermatophyta</taxon>
        <taxon>Magnoliopsida</taxon>
        <taxon>eudicotyledons</taxon>
        <taxon>Gunneridae</taxon>
        <taxon>Pentapetalae</taxon>
        <taxon>rosids</taxon>
        <taxon>malvids</taxon>
        <taxon>Malvales</taxon>
        <taxon>Malvaceae</taxon>
        <taxon>Byttnerioideae</taxon>
        <taxon>Theobroma</taxon>
    </lineage>
</organism>
<sequence>MDLAFVSQDDAYEILFNGIEGGEGDQPIVEHNVLKEIKEEQEKGMLHFHMRINTKVTYQRWGLLWRGSQPGVNSYCWDLMVEFAHETGAGRLLDEGQKERRAQGQ</sequence>
<proteinExistence type="predicted"/>
<dbReference type="EMBL" id="CM001880">
    <property type="protein sequence ID" value="EOX98662.1"/>
    <property type="molecule type" value="Genomic_DNA"/>
</dbReference>
<evidence type="ECO:0000313" key="2">
    <source>
        <dbReference type="Proteomes" id="UP000026915"/>
    </source>
</evidence>
<keyword evidence="2" id="KW-1185">Reference proteome</keyword>
<reference evidence="1 2" key="1">
    <citation type="journal article" date="2013" name="Genome Biol.">
        <title>The genome sequence of the most widely cultivated cacao type and its use to identify candidate genes regulating pod color.</title>
        <authorList>
            <person name="Motamayor J.C."/>
            <person name="Mockaitis K."/>
            <person name="Schmutz J."/>
            <person name="Haiminen N."/>
            <person name="Iii D.L."/>
            <person name="Cornejo O."/>
            <person name="Findley S.D."/>
            <person name="Zheng P."/>
            <person name="Utro F."/>
            <person name="Royaert S."/>
            <person name="Saski C."/>
            <person name="Jenkins J."/>
            <person name="Podicheti R."/>
            <person name="Zhao M."/>
            <person name="Scheffler B.E."/>
            <person name="Stack J.C."/>
            <person name="Feltus F.A."/>
            <person name="Mustiga G.M."/>
            <person name="Amores F."/>
            <person name="Phillips W."/>
            <person name="Marelli J.P."/>
            <person name="May G.D."/>
            <person name="Shapiro H."/>
            <person name="Ma J."/>
            <person name="Bustamante C.D."/>
            <person name="Schnell R.J."/>
            <person name="Main D."/>
            <person name="Gilbert D."/>
            <person name="Parida L."/>
            <person name="Kuhn D.N."/>
        </authorList>
    </citation>
    <scope>NUCLEOTIDE SEQUENCE [LARGE SCALE GENOMIC DNA]</scope>
    <source>
        <strain evidence="2">cv. Matina 1-6</strain>
    </source>
</reference>